<organism evidence="11 12">
    <name type="scientific">Rhodoferax potami</name>
    <dbReference type="NCBI Taxonomy" id="3068338"/>
    <lineage>
        <taxon>Bacteria</taxon>
        <taxon>Pseudomonadati</taxon>
        <taxon>Pseudomonadota</taxon>
        <taxon>Betaproteobacteria</taxon>
        <taxon>Burkholderiales</taxon>
        <taxon>Comamonadaceae</taxon>
        <taxon>Rhodoferax</taxon>
    </lineage>
</organism>
<comment type="similarity">
    <text evidence="2">Belongs to the class-V pyridoxal-phosphate-dependent aminotransferase family. NifS/IscS subfamily.</text>
</comment>
<dbReference type="InterPro" id="IPR015424">
    <property type="entry name" value="PyrdxlP-dep_Trfase"/>
</dbReference>
<proteinExistence type="inferred from homology"/>
<evidence type="ECO:0000256" key="7">
    <source>
        <dbReference type="ARBA" id="ARBA00023014"/>
    </source>
</evidence>
<dbReference type="Pfam" id="PF00581">
    <property type="entry name" value="Rhodanese"/>
    <property type="match status" value="1"/>
</dbReference>
<dbReference type="InterPro" id="IPR015422">
    <property type="entry name" value="PyrdxlP-dep_Trfase_small"/>
</dbReference>
<name>A0ABU3KJB1_9BURK</name>
<dbReference type="SMART" id="SM00450">
    <property type="entry name" value="RHOD"/>
    <property type="match status" value="1"/>
</dbReference>
<accession>A0ABU3KJB1</accession>
<dbReference type="Gene3D" id="1.10.260.50">
    <property type="match status" value="1"/>
</dbReference>
<dbReference type="Gene3D" id="3.90.1150.10">
    <property type="entry name" value="Aspartate Aminotransferase, domain 1"/>
    <property type="match status" value="1"/>
</dbReference>
<dbReference type="Gene3D" id="3.40.640.10">
    <property type="entry name" value="Type I PLP-dependent aspartate aminotransferase-like (Major domain)"/>
    <property type="match status" value="1"/>
</dbReference>
<dbReference type="InterPro" id="IPR015421">
    <property type="entry name" value="PyrdxlP-dep_Trfase_major"/>
</dbReference>
<dbReference type="RefSeq" id="WP_313873212.1">
    <property type="nucleotide sequence ID" value="NZ_JAVBIK010000001.1"/>
</dbReference>
<dbReference type="PROSITE" id="PS00595">
    <property type="entry name" value="AA_TRANSFER_CLASS_5"/>
    <property type="match status" value="1"/>
</dbReference>
<comment type="caution">
    <text evidence="11">The sequence shown here is derived from an EMBL/GenBank/DDBJ whole genome shotgun (WGS) entry which is preliminary data.</text>
</comment>
<dbReference type="CDD" id="cd00158">
    <property type="entry name" value="RHOD"/>
    <property type="match status" value="1"/>
</dbReference>
<evidence type="ECO:0000256" key="6">
    <source>
        <dbReference type="ARBA" id="ARBA00023004"/>
    </source>
</evidence>
<dbReference type="SUPFAM" id="SSF52821">
    <property type="entry name" value="Rhodanese/Cell cycle control phosphatase"/>
    <property type="match status" value="1"/>
</dbReference>
<protein>
    <recommendedName>
        <fullName evidence="3">cysteine desulfurase</fullName>
        <ecNumber evidence="3">2.8.1.7</ecNumber>
    </recommendedName>
</protein>
<dbReference type="SUPFAM" id="SSF53383">
    <property type="entry name" value="PLP-dependent transferases"/>
    <property type="match status" value="1"/>
</dbReference>
<sequence>MHAPAHEIYLDCNATTPVLPAARDAAVRALSGQFGNPSSSHSTGLRAKAVLDRVRAQAARVLGTENGQLVFGSGATEGIQTAVLSALCAARARRDAGEAVNGPILLGATEHKAVPQAVAHWNQLLGLNLPVLTVPVNTHGLHELAFLQQHLPGATLLCTMAANNETGVVSDIAGIEATLQASGSRALWLVDCVQALGKLELNLAATRIDYAPFSGHKLYAPKGIGMLYVREGSPYTALMAGGGQEGGHRAGTENMPGIAALGAVLQVLEDGGDAVFRSHAQLAHYRARLADALQAALPGVVFNMPFEGSLPTTLNFSVPGIDSKTLLNVFDAAGMRISAGSACSAAKAEPSYVLQAMGLPAWQTEGAVRLSIGATVDAAFIDEACARIAVCGQVLRACCTGAAPVNGGPDLAIECGSEGGLSADALGDFFQRHPDARMVDVRDVAEHQASHNLLPWTQASTLNVPMEALRHSMPADLSQAFGPVVMFCRSGARSRQAAALLRARGHTQVWHLEGGVALAEMA</sequence>
<keyword evidence="4" id="KW-0479">Metal-binding</keyword>
<keyword evidence="12" id="KW-1185">Reference proteome</keyword>
<dbReference type="InterPro" id="IPR000192">
    <property type="entry name" value="Aminotrans_V_dom"/>
</dbReference>
<dbReference type="InterPro" id="IPR020578">
    <property type="entry name" value="Aminotrans_V_PyrdxlP_BS"/>
</dbReference>
<keyword evidence="11" id="KW-0808">Transferase</keyword>
<evidence type="ECO:0000259" key="10">
    <source>
        <dbReference type="PROSITE" id="PS50206"/>
    </source>
</evidence>
<dbReference type="Pfam" id="PF00266">
    <property type="entry name" value="Aminotran_5"/>
    <property type="match status" value="1"/>
</dbReference>
<evidence type="ECO:0000313" key="12">
    <source>
        <dbReference type="Proteomes" id="UP001321700"/>
    </source>
</evidence>
<dbReference type="PROSITE" id="PS50206">
    <property type="entry name" value="RHODANESE_3"/>
    <property type="match status" value="1"/>
</dbReference>
<dbReference type="EC" id="2.8.1.7" evidence="3"/>
<dbReference type="PANTHER" id="PTHR11601">
    <property type="entry name" value="CYSTEINE DESULFURYLASE FAMILY MEMBER"/>
    <property type="match status" value="1"/>
</dbReference>
<dbReference type="EMBL" id="JAVBIK010000001">
    <property type="protein sequence ID" value="MDT7517382.1"/>
    <property type="molecule type" value="Genomic_DNA"/>
</dbReference>
<dbReference type="PANTHER" id="PTHR11601:SF34">
    <property type="entry name" value="CYSTEINE DESULFURASE"/>
    <property type="match status" value="1"/>
</dbReference>
<comment type="cofactor">
    <cofactor evidence="1 9">
        <name>pyridoxal 5'-phosphate</name>
        <dbReference type="ChEBI" id="CHEBI:597326"/>
    </cofactor>
</comment>
<keyword evidence="11" id="KW-0032">Aminotransferase</keyword>
<evidence type="ECO:0000256" key="8">
    <source>
        <dbReference type="ARBA" id="ARBA00050776"/>
    </source>
</evidence>
<evidence type="ECO:0000313" key="11">
    <source>
        <dbReference type="EMBL" id="MDT7517382.1"/>
    </source>
</evidence>
<dbReference type="InterPro" id="IPR036873">
    <property type="entry name" value="Rhodanese-like_dom_sf"/>
</dbReference>
<gene>
    <name evidence="11" type="ORF">RAE19_01260</name>
</gene>
<evidence type="ECO:0000256" key="2">
    <source>
        <dbReference type="ARBA" id="ARBA00006490"/>
    </source>
</evidence>
<keyword evidence="5" id="KW-0663">Pyridoxal phosphate</keyword>
<comment type="catalytic activity">
    <reaction evidence="8">
        <text>(sulfur carrier)-H + L-cysteine = (sulfur carrier)-SH + L-alanine</text>
        <dbReference type="Rhea" id="RHEA:43892"/>
        <dbReference type="Rhea" id="RHEA-COMP:14737"/>
        <dbReference type="Rhea" id="RHEA-COMP:14739"/>
        <dbReference type="ChEBI" id="CHEBI:29917"/>
        <dbReference type="ChEBI" id="CHEBI:35235"/>
        <dbReference type="ChEBI" id="CHEBI:57972"/>
        <dbReference type="ChEBI" id="CHEBI:64428"/>
        <dbReference type="EC" id="2.8.1.7"/>
    </reaction>
</comment>
<evidence type="ECO:0000256" key="1">
    <source>
        <dbReference type="ARBA" id="ARBA00001933"/>
    </source>
</evidence>
<reference evidence="11 12" key="1">
    <citation type="submission" date="2023-08" db="EMBL/GenBank/DDBJ databases">
        <title>Rhodoferax potami sp. nov. and Rhodoferax mekongensis sp. nov., isolated from the Mekong River in Thailand.</title>
        <authorList>
            <person name="Kitikhun S."/>
            <person name="Charoenyingcharoen P."/>
            <person name="Siriarchawattana P."/>
            <person name="Likhitrattanapisal S."/>
            <person name="Nilsakha T."/>
            <person name="Chanpet A."/>
            <person name="Rattanawaree P."/>
            <person name="Ingsriswang S."/>
        </authorList>
    </citation>
    <scope>NUCLEOTIDE SEQUENCE [LARGE SCALE GENOMIC DNA]</scope>
    <source>
        <strain evidence="11 12">TBRC 17660</strain>
    </source>
</reference>
<dbReference type="Gene3D" id="3.40.250.10">
    <property type="entry name" value="Rhodanese-like domain"/>
    <property type="match status" value="1"/>
</dbReference>
<evidence type="ECO:0000256" key="3">
    <source>
        <dbReference type="ARBA" id="ARBA00012239"/>
    </source>
</evidence>
<keyword evidence="6" id="KW-0408">Iron</keyword>
<dbReference type="Proteomes" id="UP001321700">
    <property type="component" value="Unassembled WGS sequence"/>
</dbReference>
<evidence type="ECO:0000256" key="4">
    <source>
        <dbReference type="ARBA" id="ARBA00022723"/>
    </source>
</evidence>
<keyword evidence="7" id="KW-0411">Iron-sulfur</keyword>
<feature type="domain" description="Rhodanese" evidence="10">
    <location>
        <begin position="432"/>
        <end position="520"/>
    </location>
</feature>
<dbReference type="GO" id="GO:0008483">
    <property type="term" value="F:transaminase activity"/>
    <property type="evidence" value="ECO:0007669"/>
    <property type="project" value="UniProtKB-KW"/>
</dbReference>
<evidence type="ECO:0000256" key="9">
    <source>
        <dbReference type="RuleBase" id="RU004504"/>
    </source>
</evidence>
<evidence type="ECO:0000256" key="5">
    <source>
        <dbReference type="ARBA" id="ARBA00022898"/>
    </source>
</evidence>
<dbReference type="InterPro" id="IPR001763">
    <property type="entry name" value="Rhodanese-like_dom"/>
</dbReference>